<evidence type="ECO:0000313" key="1">
    <source>
        <dbReference type="EMBL" id="KAA8828168.1"/>
    </source>
</evidence>
<reference evidence="1 2" key="1">
    <citation type="journal article" date="2019" name="Syst. Appl. Microbiol.">
        <title>Characterization of Bifidobacterium species in feaces of the Egyptian fruit bat: Description of B. vespertilionis sp. nov. and B. rousetti sp. nov.</title>
        <authorList>
            <person name="Modesto M."/>
            <person name="Satti M."/>
            <person name="Watanabe K."/>
            <person name="Puglisi E."/>
            <person name="Morelli L."/>
            <person name="Huang C.-H."/>
            <person name="Liou J.-S."/>
            <person name="Miyashita M."/>
            <person name="Tamura T."/>
            <person name="Saito S."/>
            <person name="Mori K."/>
            <person name="Huang L."/>
            <person name="Sciavilla P."/>
            <person name="Sandri C."/>
            <person name="Spiezio C."/>
            <person name="Vitali F."/>
            <person name="Cavalieri D."/>
            <person name="Perpetuini G."/>
            <person name="Tofalo R."/>
            <person name="Bonetti A."/>
            <person name="Arita M."/>
            <person name="Mattarelli P."/>
        </authorList>
    </citation>
    <scope>NUCLEOTIDE SEQUENCE [LARGE SCALE GENOMIC DNA]</scope>
    <source>
        <strain evidence="1 2">RST17</strain>
    </source>
</reference>
<dbReference type="Proteomes" id="UP000410049">
    <property type="component" value="Unassembled WGS sequence"/>
</dbReference>
<gene>
    <name evidence="1" type="ORF">EMO91_06935</name>
</gene>
<evidence type="ECO:0000313" key="2">
    <source>
        <dbReference type="Proteomes" id="UP000410049"/>
    </source>
</evidence>
<accession>A0A5M9ZKX1</accession>
<protein>
    <submittedName>
        <fullName evidence="1">Uncharacterized protein</fullName>
    </submittedName>
</protein>
<dbReference type="EMBL" id="RZUH01000004">
    <property type="protein sequence ID" value="KAA8828168.1"/>
    <property type="molecule type" value="Genomic_DNA"/>
</dbReference>
<organism evidence="1 2">
    <name type="scientific">Bifidobacterium myosotis</name>
    <dbReference type="NCBI Taxonomy" id="1630166"/>
    <lineage>
        <taxon>Bacteria</taxon>
        <taxon>Bacillati</taxon>
        <taxon>Actinomycetota</taxon>
        <taxon>Actinomycetes</taxon>
        <taxon>Bifidobacteriales</taxon>
        <taxon>Bifidobacteriaceae</taxon>
        <taxon>Bifidobacterium</taxon>
    </lineage>
</organism>
<dbReference type="RefSeq" id="WP_150379335.1">
    <property type="nucleotide sequence ID" value="NZ_RZUH01000004.1"/>
</dbReference>
<proteinExistence type="predicted"/>
<dbReference type="AlphaFoldDB" id="A0A5M9ZKX1"/>
<comment type="caution">
    <text evidence="1">The sequence shown here is derived from an EMBL/GenBank/DDBJ whole genome shotgun (WGS) entry which is preliminary data.</text>
</comment>
<name>A0A5M9ZKX1_9BIFI</name>
<sequence>MTANYRMRWLQPYPEAIPGAGGLAGQTHRTVYPLLLERQAADGEWEPQERADSVTGSLEDMTRHSWWRDAEARMAERHGLAYHAVNAAGSRPGWPC</sequence>